<dbReference type="Gene3D" id="3.80.10.10">
    <property type="entry name" value="Ribonuclease Inhibitor"/>
    <property type="match status" value="1"/>
</dbReference>
<dbReference type="AlphaFoldDB" id="A0A9P7K5N3"/>
<name>A0A9P7K5N3_9AGAR</name>
<comment type="caution">
    <text evidence="1">The sequence shown here is derived from an EMBL/GenBank/DDBJ whole genome shotgun (WGS) entry which is preliminary data.</text>
</comment>
<dbReference type="Proteomes" id="UP000717328">
    <property type="component" value="Unassembled WGS sequence"/>
</dbReference>
<evidence type="ECO:0008006" key="3">
    <source>
        <dbReference type="Google" id="ProtNLM"/>
    </source>
</evidence>
<keyword evidence="2" id="KW-1185">Reference proteome</keyword>
<gene>
    <name evidence="1" type="ORF">H0H81_002679</name>
</gene>
<accession>A0A9P7K5N3</accession>
<dbReference type="OrthoDB" id="3351939at2759"/>
<proteinExistence type="predicted"/>
<protein>
    <recommendedName>
        <fullName evidence="3">F-box domain-containing protein</fullName>
    </recommendedName>
</protein>
<dbReference type="SUPFAM" id="SSF52047">
    <property type="entry name" value="RNI-like"/>
    <property type="match status" value="1"/>
</dbReference>
<dbReference type="EMBL" id="JABCKI010005794">
    <property type="protein sequence ID" value="KAG5637918.1"/>
    <property type="molecule type" value="Genomic_DNA"/>
</dbReference>
<evidence type="ECO:0000313" key="1">
    <source>
        <dbReference type="EMBL" id="KAG5637918.1"/>
    </source>
</evidence>
<evidence type="ECO:0000313" key="2">
    <source>
        <dbReference type="Proteomes" id="UP000717328"/>
    </source>
</evidence>
<sequence length="479" mass="53004">MTLYQEEHRLLDALSAVRTKLNSLAPVSTLPNELLEIIFGFCVSWLHDQSRPTHRLAWTQFIDLCQPRLAHEFLLRSQSAPIRVSAISPSRLSFKDIYIGGLALHVHRITSLDLHLFPEDMSHLFTSMGPMLPCATELSLRVPPVSANFAIHDFPSTPQLKSLTLDCVTIPWNLSGLNHLSLRGQGPGYSPSVTQLCAVFQSSPDLESIRLTCMNPVFDVDASLPVSVTRLPRLREFRVAGVKRAAVKYLLSSITIPSTASLHICCSTKDTQLQSLDDVFPPGIMGLNSLTLRLEPGGFHFFSSATAWLDASQSAVSFVSTQYIPEDLLLDLPRFFDLISITTLEVGKDTFYYLSRMLVPLLALLPNINTIHIAPNSSYTTLLRVLANPAADDEFETEPVPTPDVLCPLLETISFGRAQGGIWFEFVVEWLPMVLALARARSGLRVLRFAPCCDVIGAEELEELEKLVPVIDFHASNGA</sequence>
<reference evidence="1" key="1">
    <citation type="submission" date="2021-02" db="EMBL/GenBank/DDBJ databases">
        <authorList>
            <person name="Nieuwenhuis M."/>
            <person name="Van De Peppel L.J.J."/>
        </authorList>
    </citation>
    <scope>NUCLEOTIDE SEQUENCE</scope>
    <source>
        <strain evidence="1">D49</strain>
    </source>
</reference>
<organism evidence="1 2">
    <name type="scientific">Sphagnurus paluster</name>
    <dbReference type="NCBI Taxonomy" id="117069"/>
    <lineage>
        <taxon>Eukaryota</taxon>
        <taxon>Fungi</taxon>
        <taxon>Dikarya</taxon>
        <taxon>Basidiomycota</taxon>
        <taxon>Agaricomycotina</taxon>
        <taxon>Agaricomycetes</taxon>
        <taxon>Agaricomycetidae</taxon>
        <taxon>Agaricales</taxon>
        <taxon>Tricholomatineae</taxon>
        <taxon>Lyophyllaceae</taxon>
        <taxon>Sphagnurus</taxon>
    </lineage>
</organism>
<dbReference type="InterPro" id="IPR032675">
    <property type="entry name" value="LRR_dom_sf"/>
</dbReference>
<reference evidence="1" key="2">
    <citation type="submission" date="2021-10" db="EMBL/GenBank/DDBJ databases">
        <title>Phylogenomics reveals ancestral predisposition of the termite-cultivated fungus Termitomyces towards a domesticated lifestyle.</title>
        <authorList>
            <person name="Auxier B."/>
            <person name="Grum-Grzhimaylo A."/>
            <person name="Cardenas M.E."/>
            <person name="Lodge J.D."/>
            <person name="Laessoe T."/>
            <person name="Pedersen O."/>
            <person name="Smith M.E."/>
            <person name="Kuyper T.W."/>
            <person name="Franco-Molano E.A."/>
            <person name="Baroni T.J."/>
            <person name="Aanen D.K."/>
        </authorList>
    </citation>
    <scope>NUCLEOTIDE SEQUENCE</scope>
    <source>
        <strain evidence="1">D49</strain>
    </source>
</reference>